<dbReference type="Pfam" id="PF14479">
    <property type="entry name" value="HeLo"/>
    <property type="match status" value="1"/>
</dbReference>
<feature type="domain" description="Fungal death-pathway protein SesB" evidence="2">
    <location>
        <begin position="231"/>
        <end position="256"/>
    </location>
</feature>
<organism evidence="3 4">
    <name type="scientific">Coniosporium apollinis (strain CBS 100218)</name>
    <name type="common">Rock-inhabiting black yeast</name>
    <dbReference type="NCBI Taxonomy" id="1168221"/>
    <lineage>
        <taxon>Eukaryota</taxon>
        <taxon>Fungi</taxon>
        <taxon>Dikarya</taxon>
        <taxon>Ascomycota</taxon>
        <taxon>Pezizomycotina</taxon>
        <taxon>Dothideomycetes</taxon>
        <taxon>Dothideomycetes incertae sedis</taxon>
        <taxon>Coniosporium</taxon>
    </lineage>
</organism>
<evidence type="ECO:0000259" key="1">
    <source>
        <dbReference type="Pfam" id="PF14479"/>
    </source>
</evidence>
<feature type="domain" description="Prion-inhibition and propagation HeLo" evidence="1">
    <location>
        <begin position="6"/>
        <end position="206"/>
    </location>
</feature>
<keyword evidence="4" id="KW-1185">Reference proteome</keyword>
<evidence type="ECO:0000259" key="2">
    <source>
        <dbReference type="Pfam" id="PF17046"/>
    </source>
</evidence>
<dbReference type="InterPro" id="IPR029498">
    <property type="entry name" value="HeLo_dom"/>
</dbReference>
<evidence type="ECO:0000313" key="3">
    <source>
        <dbReference type="EMBL" id="EON63735.1"/>
    </source>
</evidence>
<accession>R7YP77</accession>
<dbReference type="EMBL" id="JH767565">
    <property type="protein sequence ID" value="EON63735.1"/>
    <property type="molecule type" value="Genomic_DNA"/>
</dbReference>
<dbReference type="Pfam" id="PF17046">
    <property type="entry name" value="Ses_B"/>
    <property type="match status" value="1"/>
</dbReference>
<dbReference type="STRING" id="1168221.R7YP77"/>
<evidence type="ECO:0000313" key="4">
    <source>
        <dbReference type="Proteomes" id="UP000016924"/>
    </source>
</evidence>
<dbReference type="Gene3D" id="1.20.120.1020">
    <property type="entry name" value="Prion-inhibition and propagation, HeLo domain"/>
    <property type="match status" value="1"/>
</dbReference>
<reference evidence="4" key="1">
    <citation type="submission" date="2012-06" db="EMBL/GenBank/DDBJ databases">
        <title>The genome sequence of Coniosporium apollinis CBS 100218.</title>
        <authorList>
            <consortium name="The Broad Institute Genome Sequencing Platform"/>
            <person name="Cuomo C."/>
            <person name="Gorbushina A."/>
            <person name="Noack S."/>
            <person name="Walker B."/>
            <person name="Young S.K."/>
            <person name="Zeng Q."/>
            <person name="Gargeya S."/>
            <person name="Fitzgerald M."/>
            <person name="Haas B."/>
            <person name="Abouelleil A."/>
            <person name="Alvarado L."/>
            <person name="Arachchi H.M."/>
            <person name="Berlin A.M."/>
            <person name="Chapman S.B."/>
            <person name="Goldberg J."/>
            <person name="Griggs A."/>
            <person name="Gujja S."/>
            <person name="Hansen M."/>
            <person name="Howarth C."/>
            <person name="Imamovic A."/>
            <person name="Larimer J."/>
            <person name="McCowan C."/>
            <person name="Montmayeur A."/>
            <person name="Murphy C."/>
            <person name="Neiman D."/>
            <person name="Pearson M."/>
            <person name="Priest M."/>
            <person name="Roberts A."/>
            <person name="Saif S."/>
            <person name="Shea T."/>
            <person name="Sisk P."/>
            <person name="Sykes S."/>
            <person name="Wortman J."/>
            <person name="Nusbaum C."/>
            <person name="Birren B."/>
        </authorList>
    </citation>
    <scope>NUCLEOTIDE SEQUENCE [LARGE SCALE GENOMIC DNA]</scope>
    <source>
        <strain evidence="4">CBS 100218</strain>
    </source>
</reference>
<dbReference type="InterPro" id="IPR038305">
    <property type="entry name" value="HeLo_sf"/>
</dbReference>
<name>R7YP77_CONA1</name>
<dbReference type="Proteomes" id="UP000016924">
    <property type="component" value="Unassembled WGS sequence"/>
</dbReference>
<protein>
    <submittedName>
        <fullName evidence="3">Uncharacterized protein</fullName>
    </submittedName>
</protein>
<gene>
    <name evidence="3" type="ORF">W97_02963</name>
</gene>
<sequence>MEPASLATGIVALAGLFNNAIDCFEYVQLGRSFGKNFQTSLLKLDSARLRLSRWGEAVGLSGDLSDVRSLQQTLRSAQDVAKADAILGQVLDLFADAEGVSVKFKSRAKPGDQSLLVYDSRTELEPVTASLHERMRELSLKRQSRTGLRQKAKWAMYEEKQFRRLIEDITELVDNLVELFPAAQASQRRLCEVEVSEIGAEESLPVLKEIVANQDRYLEAAVSKALESRKGGSPNVVFSGNNNSGFQSAINYGTINSRWGAGAK</sequence>
<dbReference type="OMA" id="WALYHRS"/>
<dbReference type="GeneID" id="19900274"/>
<dbReference type="eggNOG" id="ENOG502SP91">
    <property type="taxonomic scope" value="Eukaryota"/>
</dbReference>
<dbReference type="PANTHER" id="PTHR37542">
    <property type="entry name" value="HELO DOMAIN-CONTAINING PROTEIN-RELATED"/>
    <property type="match status" value="1"/>
</dbReference>
<proteinExistence type="predicted"/>
<dbReference type="AlphaFoldDB" id="R7YP77"/>
<dbReference type="HOGENOM" id="CLU_058675_0_0_1"/>
<dbReference type="PANTHER" id="PTHR37542:SF3">
    <property type="entry name" value="PRION-INHIBITION AND PROPAGATION HELO DOMAIN-CONTAINING PROTEIN"/>
    <property type="match status" value="1"/>
</dbReference>
<dbReference type="InterPro" id="IPR031469">
    <property type="entry name" value="SesB_dom"/>
</dbReference>
<dbReference type="OrthoDB" id="20872at2759"/>
<dbReference type="RefSeq" id="XP_007779052.1">
    <property type="nucleotide sequence ID" value="XM_007780862.1"/>
</dbReference>